<dbReference type="Pfam" id="PF13439">
    <property type="entry name" value="Glyco_transf_4"/>
    <property type="match status" value="1"/>
</dbReference>
<protein>
    <submittedName>
        <fullName evidence="3">Alpha-D-kanosaminyltransferase</fullName>
        <ecNumber evidence="3">2.4.1.301</ecNumber>
    </submittedName>
</protein>
<dbReference type="InterPro" id="IPR001296">
    <property type="entry name" value="Glyco_trans_1"/>
</dbReference>
<sequence length="375" mass="42929">MIAKTKVDMKKICYVIGTLEIGGTERQLLRLCRDIDKNRFLPVVISLRCGGHLKEDFEKYGIRVIEVGKKYKIDFLFFLRLIHILHKEKPDILQTFMFTSNTWGRIAGLLCRVPVIIACERSTDKWKKNHHFFIDIILGFFTDVIVCNCFTVKKHYERKIRPVAGKLIVIPNGVEIEDIEKPPEFVAQKKEKIVLTAGRLSPEKGIQYFIKGARIVLSKIKNVKFIIVGDGPLRENLERLVYECGIKDNVIFTGYQKDMKDFITMSDVVVLPSLWEGLPNILLEAMALKKPVIATDVGGVREIVKNGENGFIVSPGCPDEIADKIINILSDDEASLKMGENAYRFVKENFDIKKMVSSYEFLYEKLLSRQQHKKG</sequence>
<dbReference type="GO" id="GO:0016757">
    <property type="term" value="F:glycosyltransferase activity"/>
    <property type="evidence" value="ECO:0007669"/>
    <property type="project" value="UniProtKB-KW"/>
</dbReference>
<dbReference type="AlphaFoldDB" id="A0A1V6C8R5"/>
<name>A0A1V6C8R5_UNCT6</name>
<dbReference type="Proteomes" id="UP000485562">
    <property type="component" value="Unassembled WGS sequence"/>
</dbReference>
<feature type="domain" description="Glycosyltransferase subfamily 4-like N-terminal" evidence="2">
    <location>
        <begin position="21"/>
        <end position="177"/>
    </location>
</feature>
<dbReference type="EMBL" id="MWDQ01000087">
    <property type="protein sequence ID" value="OQB73296.1"/>
    <property type="molecule type" value="Genomic_DNA"/>
</dbReference>
<dbReference type="Pfam" id="PF00534">
    <property type="entry name" value="Glycos_transf_1"/>
    <property type="match status" value="1"/>
</dbReference>
<dbReference type="PANTHER" id="PTHR12526">
    <property type="entry name" value="GLYCOSYLTRANSFERASE"/>
    <property type="match status" value="1"/>
</dbReference>
<organism evidence="3">
    <name type="scientific">candidate division TA06 bacterium ADurb.Bin131</name>
    <dbReference type="NCBI Taxonomy" id="1852827"/>
    <lineage>
        <taxon>Bacteria</taxon>
        <taxon>Bacteria division TA06</taxon>
    </lineage>
</organism>
<feature type="domain" description="Glycosyl transferase family 1" evidence="1">
    <location>
        <begin position="181"/>
        <end position="344"/>
    </location>
</feature>
<evidence type="ECO:0000259" key="1">
    <source>
        <dbReference type="Pfam" id="PF00534"/>
    </source>
</evidence>
<dbReference type="InterPro" id="IPR028098">
    <property type="entry name" value="Glyco_trans_4-like_N"/>
</dbReference>
<dbReference type="Gene3D" id="3.40.50.2000">
    <property type="entry name" value="Glycogen Phosphorylase B"/>
    <property type="match status" value="2"/>
</dbReference>
<accession>A0A1V6C8R5</accession>
<evidence type="ECO:0000259" key="2">
    <source>
        <dbReference type="Pfam" id="PF13439"/>
    </source>
</evidence>
<keyword evidence="3" id="KW-0808">Transferase</keyword>
<dbReference type="PANTHER" id="PTHR12526:SF630">
    <property type="entry name" value="GLYCOSYLTRANSFERASE"/>
    <property type="match status" value="1"/>
</dbReference>
<reference evidence="3" key="1">
    <citation type="submission" date="2017-02" db="EMBL/GenBank/DDBJ databases">
        <title>Delving into the versatile metabolic prowess of the omnipresent phylum Bacteroidetes.</title>
        <authorList>
            <person name="Nobu M.K."/>
            <person name="Mei R."/>
            <person name="Narihiro T."/>
            <person name="Kuroda K."/>
            <person name="Liu W.-T."/>
        </authorList>
    </citation>
    <scope>NUCLEOTIDE SEQUENCE</scope>
    <source>
        <strain evidence="3">ADurb.Bin131</strain>
    </source>
</reference>
<dbReference type="EC" id="2.4.1.301" evidence="3"/>
<comment type="caution">
    <text evidence="3">The sequence shown here is derived from an EMBL/GenBank/DDBJ whole genome shotgun (WGS) entry which is preliminary data.</text>
</comment>
<dbReference type="SUPFAM" id="SSF53756">
    <property type="entry name" value="UDP-Glycosyltransferase/glycogen phosphorylase"/>
    <property type="match status" value="1"/>
</dbReference>
<proteinExistence type="predicted"/>
<keyword evidence="3" id="KW-0328">Glycosyltransferase</keyword>
<evidence type="ECO:0000313" key="3">
    <source>
        <dbReference type="EMBL" id="OQB73296.1"/>
    </source>
</evidence>
<gene>
    <name evidence="3" type="primary">kanE_2</name>
    <name evidence="3" type="ORF">BWX89_01030</name>
</gene>